<gene>
    <name evidence="2" type="ORF">CSSPJE1EN1_LOCUS18374</name>
</gene>
<accession>A0ABP0X357</accession>
<evidence type="ECO:0008006" key="4">
    <source>
        <dbReference type="Google" id="ProtNLM"/>
    </source>
</evidence>
<keyword evidence="1" id="KW-0812">Transmembrane</keyword>
<keyword evidence="1" id="KW-0472">Membrane</keyword>
<evidence type="ECO:0000313" key="2">
    <source>
        <dbReference type="EMBL" id="CAK9272896.1"/>
    </source>
</evidence>
<evidence type="ECO:0000256" key="1">
    <source>
        <dbReference type="SAM" id="Phobius"/>
    </source>
</evidence>
<feature type="transmembrane region" description="Helical" evidence="1">
    <location>
        <begin position="7"/>
        <end position="29"/>
    </location>
</feature>
<dbReference type="EMBL" id="OZ020100">
    <property type="protein sequence ID" value="CAK9272896.1"/>
    <property type="molecule type" value="Genomic_DNA"/>
</dbReference>
<dbReference type="Proteomes" id="UP001497444">
    <property type="component" value="Chromosome 5"/>
</dbReference>
<name>A0ABP0X357_9BRYO</name>
<keyword evidence="1" id="KW-1133">Transmembrane helix</keyword>
<protein>
    <recommendedName>
        <fullName evidence="4">Secreted protein</fullName>
    </recommendedName>
</protein>
<sequence>MITGASLCTIPICNISFLLQVLTVCILFIRFSRIDATDSAVLRSTNRRSRRGLIFTPAPVHDVLSCTDTNTGPSVNKTSATQDMVCCISCCAGSCFPDNEWRKELSCFTDNESWGDRQPQHHEFVEEILFCSICKAEVF</sequence>
<reference evidence="2" key="1">
    <citation type="submission" date="2024-02" db="EMBL/GenBank/DDBJ databases">
        <authorList>
            <consortium name="ELIXIR-Norway"/>
            <consortium name="Elixir Norway"/>
        </authorList>
    </citation>
    <scope>NUCLEOTIDE SEQUENCE</scope>
</reference>
<evidence type="ECO:0000313" key="3">
    <source>
        <dbReference type="Proteomes" id="UP001497444"/>
    </source>
</evidence>
<keyword evidence="3" id="KW-1185">Reference proteome</keyword>
<organism evidence="2 3">
    <name type="scientific">Sphagnum jensenii</name>
    <dbReference type="NCBI Taxonomy" id="128206"/>
    <lineage>
        <taxon>Eukaryota</taxon>
        <taxon>Viridiplantae</taxon>
        <taxon>Streptophyta</taxon>
        <taxon>Embryophyta</taxon>
        <taxon>Bryophyta</taxon>
        <taxon>Sphagnophytina</taxon>
        <taxon>Sphagnopsida</taxon>
        <taxon>Sphagnales</taxon>
        <taxon>Sphagnaceae</taxon>
        <taxon>Sphagnum</taxon>
    </lineage>
</organism>
<proteinExistence type="predicted"/>